<dbReference type="GO" id="GO:0043190">
    <property type="term" value="C:ATP-binding cassette (ABC) transporter complex"/>
    <property type="evidence" value="ECO:0007669"/>
    <property type="project" value="InterPro"/>
</dbReference>
<evidence type="ECO:0000256" key="3">
    <source>
        <dbReference type="ARBA" id="ARBA00022989"/>
    </source>
</evidence>
<comment type="subcellular location">
    <subcellularLocation>
        <location evidence="1">Membrane</location>
        <topology evidence="1">Multi-pass membrane protein</topology>
    </subcellularLocation>
</comment>
<feature type="transmembrane region" description="Helical" evidence="5">
    <location>
        <begin position="164"/>
        <end position="184"/>
    </location>
</feature>
<dbReference type="InterPro" id="IPR051784">
    <property type="entry name" value="Nod_factor_ABC_transporter"/>
</dbReference>
<sequence length="263" mass="28758">MKKFLNQLQFDAKRLFLRNPQYTFFAIAMPIGFYILFTKVMSFGTASEMTAFARSYMGSMIVYSVVIGALFSLAALMQHDRQVGLVQTLQLTPSGTTYYYASLITLMGLLNALSALAIMLVAVFVNQVTLSLTTGLGVLVIAVLGSIPLMILGVLYSRVQSVELLNVLSNLTSFPLAIISGLWWPLNLLPTWAQAIGKVTPTYLTNHLLTRFLAGQSLPAHDMMGIAGWAGGMIILLFVLATWQKKAKVVIQHGSKESQASVQ</sequence>
<organism evidence="7 8">
    <name type="scientific">Schleiferilactobacillus harbinensis DSM 16991</name>
    <dbReference type="NCBI Taxonomy" id="1122147"/>
    <lineage>
        <taxon>Bacteria</taxon>
        <taxon>Bacillati</taxon>
        <taxon>Bacillota</taxon>
        <taxon>Bacilli</taxon>
        <taxon>Lactobacillales</taxon>
        <taxon>Lactobacillaceae</taxon>
        <taxon>Schleiferilactobacillus</taxon>
    </lineage>
</organism>
<protein>
    <submittedName>
        <fullName evidence="7">Multidrug ABC superfamily ATP binding cassette transporter, permease protein</fullName>
    </submittedName>
</protein>
<dbReference type="InterPro" id="IPR013525">
    <property type="entry name" value="ABC2_TM"/>
</dbReference>
<dbReference type="InterPro" id="IPR000412">
    <property type="entry name" value="ABC_2_transport"/>
</dbReference>
<dbReference type="PIRSF" id="PIRSF006648">
    <property type="entry name" value="DrrB"/>
    <property type="match status" value="1"/>
</dbReference>
<evidence type="ECO:0000259" key="6">
    <source>
        <dbReference type="Pfam" id="PF01061"/>
    </source>
</evidence>
<dbReference type="RefSeq" id="WP_027828317.1">
    <property type="nucleotide sequence ID" value="NZ_AUEH01000017.1"/>
</dbReference>
<dbReference type="eggNOG" id="COG0842">
    <property type="taxonomic scope" value="Bacteria"/>
</dbReference>
<dbReference type="OrthoDB" id="63188at2"/>
<evidence type="ECO:0000313" key="8">
    <source>
        <dbReference type="Proteomes" id="UP000050949"/>
    </source>
</evidence>
<keyword evidence="2 5" id="KW-0812">Transmembrane</keyword>
<dbReference type="Pfam" id="PF01061">
    <property type="entry name" value="ABC2_membrane"/>
    <property type="match status" value="1"/>
</dbReference>
<dbReference type="PATRIC" id="fig|1122147.4.peg.1638"/>
<name>A0A0R1X078_9LACO</name>
<dbReference type="EMBL" id="AZFW01000150">
    <property type="protein sequence ID" value="KRM23720.1"/>
    <property type="molecule type" value="Genomic_DNA"/>
</dbReference>
<dbReference type="AlphaFoldDB" id="A0A0R1X078"/>
<proteinExistence type="predicted"/>
<evidence type="ECO:0000313" key="7">
    <source>
        <dbReference type="EMBL" id="KRM23720.1"/>
    </source>
</evidence>
<evidence type="ECO:0000256" key="2">
    <source>
        <dbReference type="ARBA" id="ARBA00022692"/>
    </source>
</evidence>
<feature type="transmembrane region" description="Helical" evidence="5">
    <location>
        <begin position="98"/>
        <end position="124"/>
    </location>
</feature>
<feature type="transmembrane region" description="Helical" evidence="5">
    <location>
        <begin position="136"/>
        <end position="157"/>
    </location>
</feature>
<comment type="caution">
    <text evidence="7">The sequence shown here is derived from an EMBL/GenBank/DDBJ whole genome shotgun (WGS) entry which is preliminary data.</text>
</comment>
<feature type="transmembrane region" description="Helical" evidence="5">
    <location>
        <begin position="223"/>
        <end position="243"/>
    </location>
</feature>
<evidence type="ECO:0000256" key="1">
    <source>
        <dbReference type="ARBA" id="ARBA00004141"/>
    </source>
</evidence>
<accession>A0A0R1X078</accession>
<keyword evidence="4 5" id="KW-0472">Membrane</keyword>
<reference evidence="7 8" key="1">
    <citation type="journal article" date="2015" name="Genome Announc.">
        <title>Expanding the biotechnology potential of lactobacilli through comparative genomics of 213 strains and associated genera.</title>
        <authorList>
            <person name="Sun Z."/>
            <person name="Harris H.M."/>
            <person name="McCann A."/>
            <person name="Guo C."/>
            <person name="Argimon S."/>
            <person name="Zhang W."/>
            <person name="Yang X."/>
            <person name="Jeffery I.B."/>
            <person name="Cooney J.C."/>
            <person name="Kagawa T.F."/>
            <person name="Liu W."/>
            <person name="Song Y."/>
            <person name="Salvetti E."/>
            <person name="Wrobel A."/>
            <person name="Rasinkangas P."/>
            <person name="Parkhill J."/>
            <person name="Rea M.C."/>
            <person name="O'Sullivan O."/>
            <person name="Ritari J."/>
            <person name="Douillard F.P."/>
            <person name="Paul Ross R."/>
            <person name="Yang R."/>
            <person name="Briner A.E."/>
            <person name="Felis G.E."/>
            <person name="de Vos W.M."/>
            <person name="Barrangou R."/>
            <person name="Klaenhammer T.R."/>
            <person name="Caufield P.W."/>
            <person name="Cui Y."/>
            <person name="Zhang H."/>
            <person name="O'Toole P.W."/>
        </authorList>
    </citation>
    <scope>NUCLEOTIDE SEQUENCE [LARGE SCALE GENOMIC DNA]</scope>
    <source>
        <strain evidence="7 8">DSM 16991</strain>
    </source>
</reference>
<dbReference type="Proteomes" id="UP000050949">
    <property type="component" value="Unassembled WGS sequence"/>
</dbReference>
<evidence type="ECO:0000256" key="4">
    <source>
        <dbReference type="ARBA" id="ARBA00023136"/>
    </source>
</evidence>
<keyword evidence="3 5" id="KW-1133">Transmembrane helix</keyword>
<feature type="transmembrane region" description="Helical" evidence="5">
    <location>
        <begin position="21"/>
        <end position="37"/>
    </location>
</feature>
<dbReference type="PANTHER" id="PTHR43229:SF6">
    <property type="entry name" value="ABC-TYPE MULTIDRUG TRANSPORT SYSTEM, PERMEASE COMPONENT"/>
    <property type="match status" value="1"/>
</dbReference>
<evidence type="ECO:0000256" key="5">
    <source>
        <dbReference type="SAM" id="Phobius"/>
    </source>
</evidence>
<gene>
    <name evidence="7" type="ORF">FC91_GL001579</name>
</gene>
<dbReference type="GO" id="GO:0140359">
    <property type="term" value="F:ABC-type transporter activity"/>
    <property type="evidence" value="ECO:0007669"/>
    <property type="project" value="InterPro"/>
</dbReference>
<dbReference type="PANTHER" id="PTHR43229">
    <property type="entry name" value="NODULATION PROTEIN J"/>
    <property type="match status" value="1"/>
</dbReference>
<feature type="domain" description="ABC-2 type transporter transmembrane" evidence="6">
    <location>
        <begin position="15"/>
        <end position="207"/>
    </location>
</feature>
<feature type="transmembrane region" description="Helical" evidence="5">
    <location>
        <begin position="57"/>
        <end position="77"/>
    </location>
</feature>